<dbReference type="Proteomes" id="UP000315252">
    <property type="component" value="Unassembled WGS sequence"/>
</dbReference>
<evidence type="ECO:0000313" key="12">
    <source>
        <dbReference type="EMBL" id="TQV78477.1"/>
    </source>
</evidence>
<evidence type="ECO:0000256" key="5">
    <source>
        <dbReference type="ARBA" id="ARBA00022741"/>
    </source>
</evidence>
<dbReference type="InterPro" id="IPR036097">
    <property type="entry name" value="HisK_dim/P_sf"/>
</dbReference>
<proteinExistence type="predicted"/>
<feature type="coiled-coil region" evidence="9">
    <location>
        <begin position="3"/>
        <end position="30"/>
    </location>
</feature>
<evidence type="ECO:0000259" key="11">
    <source>
        <dbReference type="PROSITE" id="PS50112"/>
    </source>
</evidence>
<dbReference type="InterPro" id="IPR036890">
    <property type="entry name" value="HATPase_C_sf"/>
</dbReference>
<feature type="domain" description="PAS" evidence="11">
    <location>
        <begin position="48"/>
        <end position="105"/>
    </location>
</feature>
<comment type="catalytic activity">
    <reaction evidence="1">
        <text>ATP + protein L-histidine = ADP + protein N-phospho-L-histidine.</text>
        <dbReference type="EC" id="2.7.13.3"/>
    </reaction>
</comment>
<dbReference type="AlphaFoldDB" id="A0A545TML5"/>
<dbReference type="InterPro" id="IPR005467">
    <property type="entry name" value="His_kinase_dom"/>
</dbReference>
<gene>
    <name evidence="12" type="ORF">FKG95_18115</name>
</gene>
<evidence type="ECO:0000259" key="10">
    <source>
        <dbReference type="PROSITE" id="PS50109"/>
    </source>
</evidence>
<dbReference type="GO" id="GO:0000155">
    <property type="term" value="F:phosphorelay sensor kinase activity"/>
    <property type="evidence" value="ECO:0007669"/>
    <property type="project" value="InterPro"/>
</dbReference>
<dbReference type="OrthoDB" id="226486at2"/>
<evidence type="ECO:0000256" key="8">
    <source>
        <dbReference type="ARBA" id="ARBA00023012"/>
    </source>
</evidence>
<reference evidence="12 13" key="1">
    <citation type="submission" date="2019-06" db="EMBL/GenBank/DDBJ databases">
        <title>Whole genome sequence for Rhodospirillaceae sp. R148.</title>
        <authorList>
            <person name="Wang G."/>
        </authorList>
    </citation>
    <scope>NUCLEOTIDE SEQUENCE [LARGE SCALE GENOMIC DNA]</scope>
    <source>
        <strain evidence="12 13">R148</strain>
    </source>
</reference>
<evidence type="ECO:0000256" key="3">
    <source>
        <dbReference type="ARBA" id="ARBA00022553"/>
    </source>
</evidence>
<dbReference type="Gene3D" id="1.10.287.130">
    <property type="match status" value="1"/>
</dbReference>
<dbReference type="EMBL" id="VHSH01000006">
    <property type="protein sequence ID" value="TQV78477.1"/>
    <property type="molecule type" value="Genomic_DNA"/>
</dbReference>
<sequence length="457" mass="49989">MDIGTLEKRLAREKAARSEAEALLEAKSRELYLSNKELLKASQTLIGQSQQLNAIFDQALTVILLTDGDGKIQRANRSAEMTFGREPGELKSTNLYDLLDQSSREAAVALERQRDPAKKFMTVGDMQEMVGLRADGTPFPLELAVSVFELEGKRHGVWISRDITARKEAQEKQLRLEQELRQSQKLESLGTLASGIAHEINTPIQYINDNAHFLKESFSDLMSVLQAYDVLLQKADTDDQYKEQTGAVRANAEAADVDFLKEEIPSSIDQTLDGIERISKIVTAVKEFSHPGTTEMTAIDLNQAIETTLSVTRNEWKYVAETTTDFDAGLPMVPCLPGDINQVIMNLIVNAAHAIESKGGESLGKIAIKTSHSDSQVTIAITDNGCGIPEANQGQIFDPFFTTKGVGKGTGQGLSIAFNIVSQKHDGTLSFTTEEGVGTTFTITLPAVRTPEVKEAV</sequence>
<dbReference type="RefSeq" id="WP_142897810.1">
    <property type="nucleotide sequence ID" value="NZ_ML660057.1"/>
</dbReference>
<dbReference type="PRINTS" id="PR00344">
    <property type="entry name" value="BCTRLSENSOR"/>
</dbReference>
<evidence type="ECO:0000256" key="4">
    <source>
        <dbReference type="ARBA" id="ARBA00022679"/>
    </source>
</evidence>
<feature type="domain" description="Histidine kinase" evidence="10">
    <location>
        <begin position="195"/>
        <end position="449"/>
    </location>
</feature>
<evidence type="ECO:0000256" key="6">
    <source>
        <dbReference type="ARBA" id="ARBA00022777"/>
    </source>
</evidence>
<dbReference type="InterPro" id="IPR003594">
    <property type="entry name" value="HATPase_dom"/>
</dbReference>
<keyword evidence="13" id="KW-1185">Reference proteome</keyword>
<dbReference type="SUPFAM" id="SSF55874">
    <property type="entry name" value="ATPase domain of HSP90 chaperone/DNA topoisomerase II/histidine kinase"/>
    <property type="match status" value="1"/>
</dbReference>
<evidence type="ECO:0000256" key="2">
    <source>
        <dbReference type="ARBA" id="ARBA00012438"/>
    </source>
</evidence>
<organism evidence="12 13">
    <name type="scientific">Denitrobaculum tricleocarpae</name>
    <dbReference type="NCBI Taxonomy" id="2591009"/>
    <lineage>
        <taxon>Bacteria</taxon>
        <taxon>Pseudomonadati</taxon>
        <taxon>Pseudomonadota</taxon>
        <taxon>Alphaproteobacteria</taxon>
        <taxon>Rhodospirillales</taxon>
        <taxon>Rhodospirillaceae</taxon>
        <taxon>Denitrobaculum</taxon>
    </lineage>
</organism>
<dbReference type="InterPro" id="IPR003661">
    <property type="entry name" value="HisK_dim/P_dom"/>
</dbReference>
<dbReference type="CDD" id="cd00082">
    <property type="entry name" value="HisKA"/>
    <property type="match status" value="1"/>
</dbReference>
<dbReference type="PROSITE" id="PS50109">
    <property type="entry name" value="HIS_KIN"/>
    <property type="match status" value="1"/>
</dbReference>
<dbReference type="Pfam" id="PF02518">
    <property type="entry name" value="HATPase_c"/>
    <property type="match status" value="1"/>
</dbReference>
<accession>A0A545TML5</accession>
<evidence type="ECO:0000256" key="1">
    <source>
        <dbReference type="ARBA" id="ARBA00000085"/>
    </source>
</evidence>
<dbReference type="InterPro" id="IPR035965">
    <property type="entry name" value="PAS-like_dom_sf"/>
</dbReference>
<dbReference type="EC" id="2.7.13.3" evidence="2"/>
<dbReference type="PANTHER" id="PTHR43065:SF46">
    <property type="entry name" value="C4-DICARBOXYLATE TRANSPORT SENSOR PROTEIN DCTB"/>
    <property type="match status" value="1"/>
</dbReference>
<dbReference type="CDD" id="cd00130">
    <property type="entry name" value="PAS"/>
    <property type="match status" value="1"/>
</dbReference>
<dbReference type="Gene3D" id="3.30.565.10">
    <property type="entry name" value="Histidine kinase-like ATPase, C-terminal domain"/>
    <property type="match status" value="1"/>
</dbReference>
<dbReference type="SUPFAM" id="SSF55785">
    <property type="entry name" value="PYP-like sensor domain (PAS domain)"/>
    <property type="match status" value="1"/>
</dbReference>
<dbReference type="InterPro" id="IPR000014">
    <property type="entry name" value="PAS"/>
</dbReference>
<evidence type="ECO:0000256" key="7">
    <source>
        <dbReference type="ARBA" id="ARBA00022840"/>
    </source>
</evidence>
<keyword evidence="8" id="KW-0902">Two-component regulatory system</keyword>
<evidence type="ECO:0000313" key="13">
    <source>
        <dbReference type="Proteomes" id="UP000315252"/>
    </source>
</evidence>
<dbReference type="PROSITE" id="PS50112">
    <property type="entry name" value="PAS"/>
    <property type="match status" value="1"/>
</dbReference>
<dbReference type="SMART" id="SM00091">
    <property type="entry name" value="PAS"/>
    <property type="match status" value="1"/>
</dbReference>
<keyword evidence="9" id="KW-0175">Coiled coil</keyword>
<dbReference type="SMART" id="SM00387">
    <property type="entry name" value="HATPase_c"/>
    <property type="match status" value="1"/>
</dbReference>
<dbReference type="Pfam" id="PF13426">
    <property type="entry name" value="PAS_9"/>
    <property type="match status" value="1"/>
</dbReference>
<keyword evidence="7" id="KW-0067">ATP-binding</keyword>
<comment type="caution">
    <text evidence="12">The sequence shown here is derived from an EMBL/GenBank/DDBJ whole genome shotgun (WGS) entry which is preliminary data.</text>
</comment>
<keyword evidence="5" id="KW-0547">Nucleotide-binding</keyword>
<evidence type="ECO:0000256" key="9">
    <source>
        <dbReference type="SAM" id="Coils"/>
    </source>
</evidence>
<dbReference type="SUPFAM" id="SSF47384">
    <property type="entry name" value="Homodimeric domain of signal transducing histidine kinase"/>
    <property type="match status" value="1"/>
</dbReference>
<dbReference type="PANTHER" id="PTHR43065">
    <property type="entry name" value="SENSOR HISTIDINE KINASE"/>
    <property type="match status" value="1"/>
</dbReference>
<name>A0A545TML5_9PROT</name>
<dbReference type="InterPro" id="IPR004358">
    <property type="entry name" value="Sig_transdc_His_kin-like_C"/>
</dbReference>
<dbReference type="NCBIfam" id="TIGR00229">
    <property type="entry name" value="sensory_box"/>
    <property type="match status" value="1"/>
</dbReference>
<protein>
    <recommendedName>
        <fullName evidence="2">histidine kinase</fullName>
        <ecNumber evidence="2">2.7.13.3</ecNumber>
    </recommendedName>
</protein>
<keyword evidence="4" id="KW-0808">Transferase</keyword>
<keyword evidence="6" id="KW-0418">Kinase</keyword>
<keyword evidence="3" id="KW-0597">Phosphoprotein</keyword>
<dbReference type="GO" id="GO:0005524">
    <property type="term" value="F:ATP binding"/>
    <property type="evidence" value="ECO:0007669"/>
    <property type="project" value="UniProtKB-KW"/>
</dbReference>
<dbReference type="Gene3D" id="3.30.450.20">
    <property type="entry name" value="PAS domain"/>
    <property type="match status" value="1"/>
</dbReference>